<gene>
    <name evidence="1" type="ORF">BRAN1462_LOCUS2522</name>
</gene>
<organism evidence="1">
    <name type="scientific">Zooxanthella nutricula</name>
    <dbReference type="NCBI Taxonomy" id="1333877"/>
    <lineage>
        <taxon>Eukaryota</taxon>
        <taxon>Sar</taxon>
        <taxon>Alveolata</taxon>
        <taxon>Dinophyceae</taxon>
        <taxon>Peridiniales</taxon>
        <taxon>Peridiniales incertae sedis</taxon>
        <taxon>Zooxanthella</taxon>
    </lineage>
</organism>
<proteinExistence type="predicted"/>
<protein>
    <submittedName>
        <fullName evidence="1">Uncharacterized protein</fullName>
    </submittedName>
</protein>
<name>A0A7S2MMN3_9DINO</name>
<reference evidence="1" key="1">
    <citation type="submission" date="2021-01" db="EMBL/GenBank/DDBJ databases">
        <authorList>
            <person name="Corre E."/>
            <person name="Pelletier E."/>
            <person name="Niang G."/>
            <person name="Scheremetjew M."/>
            <person name="Finn R."/>
            <person name="Kale V."/>
            <person name="Holt S."/>
            <person name="Cochrane G."/>
            <person name="Meng A."/>
            <person name="Brown T."/>
            <person name="Cohen L."/>
        </authorList>
    </citation>
    <scope>NUCLEOTIDE SEQUENCE</scope>
    <source>
        <strain evidence="1">RCC3387</strain>
    </source>
</reference>
<dbReference type="AlphaFoldDB" id="A0A7S2MMN3"/>
<accession>A0A7S2MMN3</accession>
<dbReference type="EMBL" id="HBGW01003825">
    <property type="protein sequence ID" value="CAD9491676.1"/>
    <property type="molecule type" value="Transcribed_RNA"/>
</dbReference>
<sequence>MGASPLKTRPPRELEAALAHAERRRTEELLRAAALHVPDPALLRSLTVQHGLRAWLAADRESSVRTTAAGVHAWADLTGLGHDAVPVIGGQLPSRTGAINGLSAMRFAGDHALKAAQPLVCKTVALVVQHFDVSHDATGLFSEIGDRAILRLSDPVRGYWRGPQSGRALERKDWQYRQPQKIWLNGDNQAERWAGFPSAPVVVIGVRHSVRLADDADFVFRLGGGDWGFDGLLGEVLVYDRELAEHEVQEVNTYLTQKWGIGVAASARGSDGADEL</sequence>
<evidence type="ECO:0000313" key="1">
    <source>
        <dbReference type="EMBL" id="CAD9491676.1"/>
    </source>
</evidence>